<dbReference type="PROSITE" id="PS51257">
    <property type="entry name" value="PROKAR_LIPOPROTEIN"/>
    <property type="match status" value="1"/>
</dbReference>
<evidence type="ECO:0000256" key="1">
    <source>
        <dbReference type="ARBA" id="ARBA00007613"/>
    </source>
</evidence>
<evidence type="ECO:0000256" key="2">
    <source>
        <dbReference type="SAM" id="MobiDB-lite"/>
    </source>
</evidence>
<dbReference type="PANTHER" id="PTHR30203">
    <property type="entry name" value="OUTER MEMBRANE CATION EFFLUX PROTEIN"/>
    <property type="match status" value="1"/>
</dbReference>
<dbReference type="SUPFAM" id="SSF56954">
    <property type="entry name" value="Outer membrane efflux proteins (OEP)"/>
    <property type="match status" value="1"/>
</dbReference>
<keyword evidence="4" id="KW-1185">Reference proteome</keyword>
<proteinExistence type="inferred from homology"/>
<dbReference type="Gene3D" id="1.20.1600.10">
    <property type="entry name" value="Outer membrane efflux proteins (OEP)"/>
    <property type="match status" value="1"/>
</dbReference>
<accession>A0ABX5XTF0</accession>
<dbReference type="EMBL" id="CP036432">
    <property type="protein sequence ID" value="QDV84872.1"/>
    <property type="molecule type" value="Genomic_DNA"/>
</dbReference>
<reference evidence="3 4" key="1">
    <citation type="submission" date="2019-02" db="EMBL/GenBank/DDBJ databases">
        <title>Deep-cultivation of Planctomycetes and their phenomic and genomic characterization uncovers novel biology.</title>
        <authorList>
            <person name="Wiegand S."/>
            <person name="Jogler M."/>
            <person name="Boedeker C."/>
            <person name="Pinto D."/>
            <person name="Vollmers J."/>
            <person name="Rivas-Marin E."/>
            <person name="Kohn T."/>
            <person name="Peeters S.H."/>
            <person name="Heuer A."/>
            <person name="Rast P."/>
            <person name="Oberbeckmann S."/>
            <person name="Bunk B."/>
            <person name="Jeske O."/>
            <person name="Meyerdierks A."/>
            <person name="Storesund J.E."/>
            <person name="Kallscheuer N."/>
            <person name="Luecker S."/>
            <person name="Lage O.M."/>
            <person name="Pohl T."/>
            <person name="Merkel B.J."/>
            <person name="Hornburger P."/>
            <person name="Mueller R.-W."/>
            <person name="Bruemmer F."/>
            <person name="Labrenz M."/>
            <person name="Spormann A.M."/>
            <person name="Op den Camp H."/>
            <person name="Overmann J."/>
            <person name="Amann R."/>
            <person name="Jetten M.S.M."/>
            <person name="Mascher T."/>
            <person name="Medema M.H."/>
            <person name="Devos D.P."/>
            <person name="Kaster A.-K."/>
            <person name="Ovreas L."/>
            <person name="Rohde M."/>
            <person name="Galperin M.Y."/>
            <person name="Jogler C."/>
        </authorList>
    </citation>
    <scope>NUCLEOTIDE SEQUENCE [LARGE SCALE GENOMIC DNA]</scope>
    <source>
        <strain evidence="3 4">TBK1r</strain>
    </source>
</reference>
<dbReference type="Proteomes" id="UP000318081">
    <property type="component" value="Chromosome"/>
</dbReference>
<organism evidence="3 4">
    <name type="scientific">Stieleria magnilauensis</name>
    <dbReference type="NCBI Taxonomy" id="2527963"/>
    <lineage>
        <taxon>Bacteria</taxon>
        <taxon>Pseudomonadati</taxon>
        <taxon>Planctomycetota</taxon>
        <taxon>Planctomycetia</taxon>
        <taxon>Pirellulales</taxon>
        <taxon>Pirellulaceae</taxon>
        <taxon>Stieleria</taxon>
    </lineage>
</organism>
<dbReference type="RefSeq" id="WP_145213732.1">
    <property type="nucleotide sequence ID" value="NZ_CP036432.1"/>
</dbReference>
<protein>
    <submittedName>
        <fullName evidence="3">Cobalt-zinc-cadmium resistance protein CzcC</fullName>
    </submittedName>
</protein>
<feature type="region of interest" description="Disordered" evidence="2">
    <location>
        <begin position="460"/>
        <end position="482"/>
    </location>
</feature>
<name>A0ABX5XTF0_9BACT</name>
<evidence type="ECO:0000313" key="3">
    <source>
        <dbReference type="EMBL" id="QDV84872.1"/>
    </source>
</evidence>
<comment type="similarity">
    <text evidence="1">Belongs to the outer membrane factor (OMF) (TC 1.B.17) family.</text>
</comment>
<evidence type="ECO:0000313" key="4">
    <source>
        <dbReference type="Proteomes" id="UP000318081"/>
    </source>
</evidence>
<dbReference type="InterPro" id="IPR003423">
    <property type="entry name" value="OMP_efflux"/>
</dbReference>
<dbReference type="Pfam" id="PF02321">
    <property type="entry name" value="OEP"/>
    <property type="match status" value="2"/>
</dbReference>
<dbReference type="InterPro" id="IPR010131">
    <property type="entry name" value="MdtP/NodT-like"/>
</dbReference>
<gene>
    <name evidence="3" type="primary">czcC_2</name>
    <name evidence="3" type="ORF">TBK1r_38240</name>
</gene>
<sequence>MTQPQRQPKTSQWMNLLVVMMVSAGCKSPLPCCDPTLVSREMSWRAGAGVETLPPGQEHIPESVDLQDGLSEDEAVATALTNNSAFQATLTQLGMAHGDAVGANLIANPQLLIYFPTGAKEGQYTLFAPIESYLLRPARVKVANREYRRIGDQLVQNGLDLARDVRVAYVDFALAHQQAELAGEALELRQGIEQLTEKRLENGEISELETIAARVDRLNAKASTGVQRQNVSIAEAALTRLIGVNDPPAPLIPLPLDAPSIVSVDEAELIGQALACRPDYQAARWSVAAASQRSRLSRWLFLRFDGVLDVRDGPGYTGTGAGLRADLPIFNRNQGGIIRADWEVHAALHTRDAIRDQIIADVRIARRQWNQAQQNLRILENEVQPALVDALEIAQKGFADGGTDYLLVLQTTTQYLDAKARILDQKAASARALAELERSVGCHLSAGVVDVDRLTSNTQIDGLGEEPISPVPPINRPESAGDLSPLGFASLLRDENLLESDNGASRRRDRD</sequence>
<dbReference type="PANTHER" id="PTHR30203:SF24">
    <property type="entry name" value="BLR4935 PROTEIN"/>
    <property type="match status" value="1"/>
</dbReference>